<feature type="transmembrane region" description="Helical" evidence="1">
    <location>
        <begin position="45"/>
        <end position="69"/>
    </location>
</feature>
<gene>
    <name evidence="2" type="ORF">NCTC10437_03562</name>
</gene>
<protein>
    <submittedName>
        <fullName evidence="2">Uncharacterized protein</fullName>
    </submittedName>
</protein>
<keyword evidence="1" id="KW-0812">Transmembrane</keyword>
<keyword evidence="3" id="KW-1185">Reference proteome</keyword>
<proteinExistence type="predicted"/>
<keyword evidence="1" id="KW-0472">Membrane</keyword>
<keyword evidence="1" id="KW-1133">Transmembrane helix</keyword>
<sequence>MPSTPANAPLCPTPHGAPNGGYICPTCGAPVGDPTPDRRGRDRRFAAIAVLSVVGAVAAAAVVIALVMARGGVHTATSASEHAELTEWWSTTYPHVTELQEALDDSRKALESLDGPALASACQRMHDAARVDLAAQMPSPEADLTAELDAAADDAHEAAHMCLSVLEHSPNNYDAEFTSDVDQSERHLEAGIAIVNRSLTREPRKAARH</sequence>
<evidence type="ECO:0000256" key="1">
    <source>
        <dbReference type="SAM" id="Phobius"/>
    </source>
</evidence>
<dbReference type="STRING" id="1791.GCA_001049355_03111"/>
<dbReference type="EMBL" id="LR134356">
    <property type="protein sequence ID" value="VEG56522.1"/>
    <property type="molecule type" value="Genomic_DNA"/>
</dbReference>
<dbReference type="Proteomes" id="UP000279306">
    <property type="component" value="Chromosome"/>
</dbReference>
<organism evidence="2 3">
    <name type="scientific">Mycolicibacterium aurum</name>
    <name type="common">Mycobacterium aurum</name>
    <dbReference type="NCBI Taxonomy" id="1791"/>
    <lineage>
        <taxon>Bacteria</taxon>
        <taxon>Bacillati</taxon>
        <taxon>Actinomycetota</taxon>
        <taxon>Actinomycetes</taxon>
        <taxon>Mycobacteriales</taxon>
        <taxon>Mycobacteriaceae</taxon>
        <taxon>Mycolicibacterium</taxon>
    </lineage>
</organism>
<reference evidence="2 3" key="1">
    <citation type="submission" date="2018-12" db="EMBL/GenBank/DDBJ databases">
        <authorList>
            <consortium name="Pathogen Informatics"/>
        </authorList>
    </citation>
    <scope>NUCLEOTIDE SEQUENCE [LARGE SCALE GENOMIC DNA]</scope>
    <source>
        <strain evidence="2 3">NCTC10437</strain>
    </source>
</reference>
<dbReference type="KEGG" id="mauu:NCTC10437_03562"/>
<evidence type="ECO:0000313" key="2">
    <source>
        <dbReference type="EMBL" id="VEG56522.1"/>
    </source>
</evidence>
<name>A0A448IVP1_MYCAU</name>
<evidence type="ECO:0000313" key="3">
    <source>
        <dbReference type="Proteomes" id="UP000279306"/>
    </source>
</evidence>
<dbReference type="AlphaFoldDB" id="A0A448IVP1"/>
<accession>A0A448IVP1</accession>